<dbReference type="InterPro" id="IPR029058">
    <property type="entry name" value="AB_hydrolase_fold"/>
</dbReference>
<evidence type="ECO:0008006" key="3">
    <source>
        <dbReference type="Google" id="ProtNLM"/>
    </source>
</evidence>
<name>A0ABY7GQF3_9GAMM</name>
<proteinExistence type="predicted"/>
<accession>A0ABY7GQF3</accession>
<dbReference type="EMBL" id="CP113517">
    <property type="protein sequence ID" value="WAR46739.1"/>
    <property type="molecule type" value="Genomic_DNA"/>
</dbReference>
<keyword evidence="2" id="KW-1185">Reference proteome</keyword>
<evidence type="ECO:0000313" key="1">
    <source>
        <dbReference type="EMBL" id="WAR46739.1"/>
    </source>
</evidence>
<evidence type="ECO:0000313" key="2">
    <source>
        <dbReference type="Proteomes" id="UP001162780"/>
    </source>
</evidence>
<organism evidence="1 2">
    <name type="scientific">Methylomonas rapida</name>
    <dbReference type="NCBI Taxonomy" id="2963939"/>
    <lineage>
        <taxon>Bacteria</taxon>
        <taxon>Pseudomonadati</taxon>
        <taxon>Pseudomonadota</taxon>
        <taxon>Gammaproteobacteria</taxon>
        <taxon>Methylococcales</taxon>
        <taxon>Methylococcaceae</taxon>
        <taxon>Methylomonas</taxon>
    </lineage>
</organism>
<dbReference type="SUPFAM" id="SSF53474">
    <property type="entry name" value="alpha/beta-Hydrolases"/>
    <property type="match status" value="1"/>
</dbReference>
<reference evidence="1" key="1">
    <citation type="submission" date="2022-11" db="EMBL/GenBank/DDBJ databases">
        <title>Methylomonas rapida sp. nov., Carotenoid-Producing Obligate Methanotrophs with High Growth Characteristics and Biotechnological Potential.</title>
        <authorList>
            <person name="Tikhonova E.N."/>
            <person name="Suleimanov R.Z."/>
            <person name="Miroshnikov K."/>
            <person name="Oshkin I.Y."/>
            <person name="Belova S.E."/>
            <person name="Danilova O.V."/>
            <person name="Ashikhmin A."/>
            <person name="Konopkin A."/>
            <person name="But S.Y."/>
            <person name="Khmelenina V.N."/>
            <person name="Kuznetsov N."/>
            <person name="Pimenov N.V."/>
            <person name="Dedysh S.N."/>
        </authorList>
    </citation>
    <scope>NUCLEOTIDE SEQUENCE</scope>
    <source>
        <strain evidence="1">MP1</strain>
    </source>
</reference>
<dbReference type="RefSeq" id="WP_255187652.1">
    <property type="nucleotide sequence ID" value="NZ_CP113517.1"/>
</dbReference>
<dbReference type="PROSITE" id="PS51257">
    <property type="entry name" value="PROKAR_LIPOPROTEIN"/>
    <property type="match status" value="1"/>
</dbReference>
<gene>
    <name evidence="1" type="ORF">NM686_009560</name>
</gene>
<dbReference type="Proteomes" id="UP001162780">
    <property type="component" value="Chromosome"/>
</dbReference>
<sequence>MNSRLQLCLGLLLALWLTGCTTLKVPAEHVVMFDSLGQPVNPTGNIGPVAPIDATQQDAPAHMHTTFLPYPEESDAEYKQHLRKISDAMDRFHAGKDTRKVMMFIHGGLNTQLDSVERLVEPFDDAGGEHRSRVDLIKNAGYYPLFVNWKSSLISSYAEHLFWLRQGEANATLGVLTWPVVLTVDLGRALLRWPLVFGSLVMNDIETIPLARNELPDQVSKELICRYQQPDDLANCIDNQVRFGRAPWPCPFDWQGVPPLRPAMAPQAGQQTFSISVGDDARECPELLGHFAMWLVTWPTKLLTAPVIDAFGTSSWDVMLRHTELLFESEQELKSSPLTAAATTQHNLAELPAHGGLSQFLEMLATKIQADPTAHWEITLVGHSMGTIAANKIIERFGDRLPIKNILYLAAADTVQHYQQVIHPYLQQNDARGLHHFMLHPQTEEGEISLGMPWDIPPRGSLLVWIDNFLSKPLTGTDRTVGRYDNLLPALHNAPSDIRDRISVKVFSAGNPVEPDNPLGHGDVGRRFKFWETKCWEATTESGCLSAE</sequence>
<protein>
    <recommendedName>
        <fullName evidence="3">Alpha/beta hydrolase</fullName>
    </recommendedName>
</protein>